<name>A0A7W5XKD9_9MICC</name>
<dbReference type="GO" id="GO:0016757">
    <property type="term" value="F:glycosyltransferase activity"/>
    <property type="evidence" value="ECO:0007669"/>
    <property type="project" value="UniProtKB-KW"/>
</dbReference>
<proteinExistence type="predicted"/>
<organism evidence="5 6">
    <name type="scientific">Garicola koreensis</name>
    <dbReference type="NCBI Taxonomy" id="1262554"/>
    <lineage>
        <taxon>Bacteria</taxon>
        <taxon>Bacillati</taxon>
        <taxon>Actinomycetota</taxon>
        <taxon>Actinomycetes</taxon>
        <taxon>Micrococcales</taxon>
        <taxon>Micrococcaceae</taxon>
        <taxon>Garicola</taxon>
    </lineage>
</organism>
<dbReference type="InterPro" id="IPR029044">
    <property type="entry name" value="Nucleotide-diphossugar_trans"/>
</dbReference>
<feature type="region of interest" description="Disordered" evidence="3">
    <location>
        <begin position="364"/>
        <end position="393"/>
    </location>
</feature>
<sequence>MGTSADLNNHLATVQAQARRTASEQNLQLAVIVAVFNNGEHLRTTAFPSLVASAHFHRMHVLLIDDGSTYQHTLDAVAELAAGHPNVTAFYRPTGGSGSASLARNAGLALAFTDYVGYLDPDDELLEGHWALVEALEEHQDAELAIGNQVRVFNEEAQPVNNLRHYLHRQVRPGVAAAGPEVLAEAEFRTTNLSSWVARTQWLKSTGLEQVAGAAGQDSLFFMQVFAAASRFAAVQQPTYRYHMQVSGSMVNTITTGYFRKALLRERAQRDWLEEVGLLEVFRQHRFEPFFVTWYLAKFQAVPWPQREESVALLTEIAALYVGDPSTHRWRFPQTMQFFGRWSLPSVQGLRPWAGSLKRAAQKTRAGAADRASRAAHRIRQNARTRGGSDPSD</sequence>
<dbReference type="SUPFAM" id="SSF53448">
    <property type="entry name" value="Nucleotide-diphospho-sugar transferases"/>
    <property type="match status" value="1"/>
</dbReference>
<dbReference type="PANTHER" id="PTHR22916">
    <property type="entry name" value="GLYCOSYLTRANSFERASE"/>
    <property type="match status" value="1"/>
</dbReference>
<evidence type="ECO:0000313" key="5">
    <source>
        <dbReference type="EMBL" id="MBB3666815.1"/>
    </source>
</evidence>
<dbReference type="EMBL" id="JACIBT010000001">
    <property type="protein sequence ID" value="MBB3666815.1"/>
    <property type="molecule type" value="Genomic_DNA"/>
</dbReference>
<evidence type="ECO:0000256" key="2">
    <source>
        <dbReference type="ARBA" id="ARBA00022679"/>
    </source>
</evidence>
<feature type="compositionally biased region" description="Basic residues" evidence="3">
    <location>
        <begin position="374"/>
        <end position="383"/>
    </location>
</feature>
<evidence type="ECO:0000259" key="4">
    <source>
        <dbReference type="Pfam" id="PF00535"/>
    </source>
</evidence>
<dbReference type="Proteomes" id="UP000547528">
    <property type="component" value="Unassembled WGS sequence"/>
</dbReference>
<evidence type="ECO:0000313" key="6">
    <source>
        <dbReference type="Proteomes" id="UP000547528"/>
    </source>
</evidence>
<feature type="domain" description="Glycosyltransferase 2-like" evidence="4">
    <location>
        <begin position="31"/>
        <end position="165"/>
    </location>
</feature>
<reference evidence="5 6" key="1">
    <citation type="submission" date="2020-08" db="EMBL/GenBank/DDBJ databases">
        <title>Sequencing the genomes of 1000 actinobacteria strains.</title>
        <authorList>
            <person name="Klenk H.-P."/>
        </authorList>
    </citation>
    <scope>NUCLEOTIDE SEQUENCE [LARGE SCALE GENOMIC DNA]</scope>
    <source>
        <strain evidence="5 6">DSM 28238</strain>
    </source>
</reference>
<dbReference type="AlphaFoldDB" id="A0A7W5XKD9"/>
<keyword evidence="2 5" id="KW-0808">Transferase</keyword>
<dbReference type="RefSeq" id="WP_183357214.1">
    <property type="nucleotide sequence ID" value="NZ_BAABKR010000008.1"/>
</dbReference>
<dbReference type="Gene3D" id="3.90.550.10">
    <property type="entry name" value="Spore Coat Polysaccharide Biosynthesis Protein SpsA, Chain A"/>
    <property type="match status" value="1"/>
</dbReference>
<gene>
    <name evidence="5" type="ORF">FHX47_000408</name>
</gene>
<dbReference type="CDD" id="cd00761">
    <property type="entry name" value="Glyco_tranf_GTA_type"/>
    <property type="match status" value="1"/>
</dbReference>
<dbReference type="InterPro" id="IPR001173">
    <property type="entry name" value="Glyco_trans_2-like"/>
</dbReference>
<keyword evidence="6" id="KW-1185">Reference proteome</keyword>
<comment type="caution">
    <text evidence="5">The sequence shown here is derived from an EMBL/GenBank/DDBJ whole genome shotgun (WGS) entry which is preliminary data.</text>
</comment>
<evidence type="ECO:0000256" key="3">
    <source>
        <dbReference type="SAM" id="MobiDB-lite"/>
    </source>
</evidence>
<accession>A0A7W5XKD9</accession>
<evidence type="ECO:0000256" key="1">
    <source>
        <dbReference type="ARBA" id="ARBA00022676"/>
    </source>
</evidence>
<dbReference type="PANTHER" id="PTHR22916:SF51">
    <property type="entry name" value="GLYCOSYLTRANSFERASE EPSH-RELATED"/>
    <property type="match status" value="1"/>
</dbReference>
<keyword evidence="1" id="KW-0328">Glycosyltransferase</keyword>
<dbReference type="Pfam" id="PF00535">
    <property type="entry name" value="Glycos_transf_2"/>
    <property type="match status" value="1"/>
</dbReference>
<protein>
    <submittedName>
        <fullName evidence="5">Glycosyltransferase involved in cell wall biosynthesis</fullName>
    </submittedName>
</protein>